<protein>
    <submittedName>
        <fullName evidence="8">EamA family transporter</fullName>
    </submittedName>
</protein>
<dbReference type="PANTHER" id="PTHR32322:SF2">
    <property type="entry name" value="EAMA DOMAIN-CONTAINING PROTEIN"/>
    <property type="match status" value="1"/>
</dbReference>
<evidence type="ECO:0000256" key="2">
    <source>
        <dbReference type="ARBA" id="ARBA00007362"/>
    </source>
</evidence>
<keyword evidence="3 6" id="KW-0812">Transmembrane</keyword>
<comment type="subcellular location">
    <subcellularLocation>
        <location evidence="1">Membrane</location>
        <topology evidence="1">Multi-pass membrane protein</topology>
    </subcellularLocation>
</comment>
<evidence type="ECO:0000256" key="4">
    <source>
        <dbReference type="ARBA" id="ARBA00022989"/>
    </source>
</evidence>
<dbReference type="InterPro" id="IPR000620">
    <property type="entry name" value="EamA_dom"/>
</dbReference>
<feature type="transmembrane region" description="Helical" evidence="6">
    <location>
        <begin position="237"/>
        <end position="260"/>
    </location>
</feature>
<feature type="domain" description="EamA" evidence="7">
    <location>
        <begin position="28"/>
        <end position="160"/>
    </location>
</feature>
<comment type="similarity">
    <text evidence="2">Belongs to the EamA transporter family.</text>
</comment>
<dbReference type="InterPro" id="IPR037185">
    <property type="entry name" value="EmrE-like"/>
</dbReference>
<sequence length="328" mass="35166">MSVAQPSPSCATRSGHRPRAFDESPAMTAFLFAIVTICWGFTWYAIKLQIGPIPVEISIFYRFALAAAVLCGFLLIARKWRPVPLRAHPWIVLLGCGLFGINFILMYSATAYIASGIVAVIFTTSTIFNALGNWAFYGNRPGIRFVFGAAFGLGGIACLFANQIYALSHNPHAITGMLLALGGTAVFSCGNMVSVKLHSMGIPNRDAVARGMIYGTVLLFVFATLRGQTPVMPTDPVYIGGLLYLAIPGSVVAFIAYLALVNRVGAGRAAYVTVLFPVVALTVSTFLEGYVWTPIGATGLAMVLLGNITIFAKLPKFIKMHGRTEPAK</sequence>
<feature type="transmembrane region" description="Helical" evidence="6">
    <location>
        <begin position="58"/>
        <end position="77"/>
    </location>
</feature>
<dbReference type="EMBL" id="JARSBO010000016">
    <property type="protein sequence ID" value="MDG4721711.1"/>
    <property type="molecule type" value="Genomic_DNA"/>
</dbReference>
<dbReference type="RefSeq" id="WP_258548053.1">
    <property type="nucleotide sequence ID" value="NZ_JARSBO010000016.1"/>
</dbReference>
<keyword evidence="5 6" id="KW-0472">Membrane</keyword>
<feature type="domain" description="EamA" evidence="7">
    <location>
        <begin position="175"/>
        <end position="310"/>
    </location>
</feature>
<evidence type="ECO:0000313" key="9">
    <source>
        <dbReference type="Proteomes" id="UP001529180"/>
    </source>
</evidence>
<feature type="transmembrane region" description="Helical" evidence="6">
    <location>
        <begin position="173"/>
        <end position="195"/>
    </location>
</feature>
<comment type="caution">
    <text evidence="8">The sequence shown here is derived from an EMBL/GenBank/DDBJ whole genome shotgun (WGS) entry which is preliminary data.</text>
</comment>
<gene>
    <name evidence="8" type="ORF">P7680_22110</name>
</gene>
<keyword evidence="9" id="KW-1185">Reference proteome</keyword>
<feature type="transmembrane region" description="Helical" evidence="6">
    <location>
        <begin position="26"/>
        <end position="46"/>
    </location>
</feature>
<evidence type="ECO:0000313" key="8">
    <source>
        <dbReference type="EMBL" id="MDG4721711.1"/>
    </source>
</evidence>
<feature type="transmembrane region" description="Helical" evidence="6">
    <location>
        <begin position="113"/>
        <end position="131"/>
    </location>
</feature>
<feature type="transmembrane region" description="Helical" evidence="6">
    <location>
        <begin position="207"/>
        <end position="225"/>
    </location>
</feature>
<dbReference type="Pfam" id="PF00892">
    <property type="entry name" value="EamA"/>
    <property type="match status" value="2"/>
</dbReference>
<evidence type="ECO:0000259" key="7">
    <source>
        <dbReference type="Pfam" id="PF00892"/>
    </source>
</evidence>
<evidence type="ECO:0000256" key="5">
    <source>
        <dbReference type="ARBA" id="ARBA00023136"/>
    </source>
</evidence>
<feature type="transmembrane region" description="Helical" evidence="6">
    <location>
        <begin position="293"/>
        <end position="314"/>
    </location>
</feature>
<feature type="transmembrane region" description="Helical" evidence="6">
    <location>
        <begin position="89"/>
        <end position="107"/>
    </location>
</feature>
<proteinExistence type="inferred from homology"/>
<organism evidence="8 9">
    <name type="scientific">Thalassospira aquimaris</name>
    <dbReference type="NCBI Taxonomy" id="3037796"/>
    <lineage>
        <taxon>Bacteria</taxon>
        <taxon>Pseudomonadati</taxon>
        <taxon>Pseudomonadota</taxon>
        <taxon>Alphaproteobacteria</taxon>
        <taxon>Rhodospirillales</taxon>
        <taxon>Thalassospiraceae</taxon>
        <taxon>Thalassospira</taxon>
    </lineage>
</organism>
<evidence type="ECO:0000256" key="1">
    <source>
        <dbReference type="ARBA" id="ARBA00004141"/>
    </source>
</evidence>
<dbReference type="InterPro" id="IPR050638">
    <property type="entry name" value="AA-Vitamin_Transporters"/>
</dbReference>
<dbReference type="SUPFAM" id="SSF103481">
    <property type="entry name" value="Multidrug resistance efflux transporter EmrE"/>
    <property type="match status" value="2"/>
</dbReference>
<evidence type="ECO:0000256" key="3">
    <source>
        <dbReference type="ARBA" id="ARBA00022692"/>
    </source>
</evidence>
<reference evidence="8 9" key="1">
    <citation type="submission" date="2023-03" db="EMBL/GenBank/DDBJ databases">
        <title>Strain FZY0004 represents a novel species in the genus Thalassospira isolated from seawater.</title>
        <authorList>
            <person name="Fu Z.-Y."/>
        </authorList>
    </citation>
    <scope>NUCLEOTIDE SEQUENCE [LARGE SCALE GENOMIC DNA]</scope>
    <source>
        <strain evidence="8 9">FZY0004</strain>
    </source>
</reference>
<name>A0ABT6GI08_9PROT</name>
<accession>A0ABT6GI08</accession>
<dbReference type="Proteomes" id="UP001529180">
    <property type="component" value="Unassembled WGS sequence"/>
</dbReference>
<evidence type="ECO:0000256" key="6">
    <source>
        <dbReference type="SAM" id="Phobius"/>
    </source>
</evidence>
<keyword evidence="4 6" id="KW-1133">Transmembrane helix</keyword>
<dbReference type="PANTHER" id="PTHR32322">
    <property type="entry name" value="INNER MEMBRANE TRANSPORTER"/>
    <property type="match status" value="1"/>
</dbReference>
<feature type="transmembrane region" description="Helical" evidence="6">
    <location>
        <begin position="143"/>
        <end position="167"/>
    </location>
</feature>
<feature type="transmembrane region" description="Helical" evidence="6">
    <location>
        <begin position="269"/>
        <end position="287"/>
    </location>
</feature>